<dbReference type="SUPFAM" id="SSF56796">
    <property type="entry name" value="Dehydroquinate synthase-like"/>
    <property type="match status" value="1"/>
</dbReference>
<feature type="non-terminal residue" evidence="3">
    <location>
        <position position="1"/>
    </location>
</feature>
<accession>K0T9M1</accession>
<dbReference type="InterPro" id="IPR001670">
    <property type="entry name" value="ADH_Fe/GldA"/>
</dbReference>
<dbReference type="Gene3D" id="1.20.1090.10">
    <property type="entry name" value="Dehydroquinate synthase-like - alpha domain"/>
    <property type="match status" value="1"/>
</dbReference>
<dbReference type="GO" id="GO:0046872">
    <property type="term" value="F:metal ion binding"/>
    <property type="evidence" value="ECO:0007669"/>
    <property type="project" value="InterPro"/>
</dbReference>
<keyword evidence="1" id="KW-0560">Oxidoreductase</keyword>
<evidence type="ECO:0000259" key="2">
    <source>
        <dbReference type="Pfam" id="PF00465"/>
    </source>
</evidence>
<dbReference type="eggNOG" id="ENOG502RPUE">
    <property type="taxonomic scope" value="Eukaryota"/>
</dbReference>
<dbReference type="PANTHER" id="PTHR11496">
    <property type="entry name" value="ALCOHOL DEHYDROGENASE"/>
    <property type="match status" value="1"/>
</dbReference>
<sequence length="463" mass="49391">TPAIITQRTAGSGFIANPPAAFFTRRFLSKSPIVMSSATLHSIPPEHIPAGMTVHVNKPFLPTSVSGAGFAFCDLYPKRRIIILTSAFFEEIEKLGSKKVFVVANRSSVKFIEGDGRLIQTLESKDLLAAPVCTSIGMGGGEEGLLQACDAAYECGADCILTVGGGAVQDAGKLIRLWLTTKDNGDVAEASSAAASVEGIQAAQKQDPMPALHPQIAVPNSFAMAEATKVAGLTTKANTKSGAAHEDMIPNVLIYDPALSAGLPDWVRFGTALRGIEHAVGAVTHPKSNEDIRSRALTGLAILKENIEKLKETPECSVAQSNVYVGGFMAIRALNTGCYPALGHLVENQYSARFGVHQGSCSGILCARIMDSHYEKSEELQKRISAAMGDASTPAPRLVRDLAGSLPGVSHEHTQVNVTDDMLGEFTQWMFDNHLPRYNSLSPKGFSRVDDILGMMTKPLDKL</sequence>
<proteinExistence type="predicted"/>
<keyword evidence="4" id="KW-1185">Reference proteome</keyword>
<evidence type="ECO:0000256" key="1">
    <source>
        <dbReference type="ARBA" id="ARBA00023002"/>
    </source>
</evidence>
<dbReference type="OrthoDB" id="339764at2759"/>
<dbReference type="Pfam" id="PF00465">
    <property type="entry name" value="Fe-ADH"/>
    <property type="match status" value="1"/>
</dbReference>
<reference evidence="3 4" key="1">
    <citation type="journal article" date="2012" name="Genome Biol.">
        <title>Genome and low-iron response of an oceanic diatom adapted to chronic iron limitation.</title>
        <authorList>
            <person name="Lommer M."/>
            <person name="Specht M."/>
            <person name="Roy A.S."/>
            <person name="Kraemer L."/>
            <person name="Andreson R."/>
            <person name="Gutowska M.A."/>
            <person name="Wolf J."/>
            <person name="Bergner S.V."/>
            <person name="Schilhabel M.B."/>
            <person name="Klostermeier U.C."/>
            <person name="Beiko R.G."/>
            <person name="Rosenstiel P."/>
            <person name="Hippler M."/>
            <person name="Laroche J."/>
        </authorList>
    </citation>
    <scope>NUCLEOTIDE SEQUENCE [LARGE SCALE GENOMIC DNA]</scope>
    <source>
        <strain evidence="3 4">CCMP1005</strain>
    </source>
</reference>
<dbReference type="GO" id="GO:0005739">
    <property type="term" value="C:mitochondrion"/>
    <property type="evidence" value="ECO:0007669"/>
    <property type="project" value="TreeGrafter"/>
</dbReference>
<comment type="caution">
    <text evidence="3">The sequence shown here is derived from an EMBL/GenBank/DDBJ whole genome shotgun (WGS) entry which is preliminary data.</text>
</comment>
<dbReference type="PANTHER" id="PTHR11496:SF83">
    <property type="entry name" value="HYDROXYACID-OXOACID TRANSHYDROGENASE, MITOCHONDRIAL"/>
    <property type="match status" value="1"/>
</dbReference>
<evidence type="ECO:0000313" key="3">
    <source>
        <dbReference type="EMBL" id="EJK75458.1"/>
    </source>
</evidence>
<dbReference type="GO" id="GO:0004022">
    <property type="term" value="F:alcohol dehydrogenase (NAD+) activity"/>
    <property type="evidence" value="ECO:0007669"/>
    <property type="project" value="TreeGrafter"/>
</dbReference>
<name>K0T9M1_THAOC</name>
<feature type="domain" description="Alcohol dehydrogenase iron-type/glycerol dehydrogenase GldA" evidence="2">
    <location>
        <begin position="90"/>
        <end position="257"/>
    </location>
</feature>
<dbReference type="AlphaFoldDB" id="K0T9M1"/>
<dbReference type="EMBL" id="AGNL01002924">
    <property type="protein sequence ID" value="EJK75458.1"/>
    <property type="molecule type" value="Genomic_DNA"/>
</dbReference>
<dbReference type="Proteomes" id="UP000266841">
    <property type="component" value="Unassembled WGS sequence"/>
</dbReference>
<dbReference type="InterPro" id="IPR039697">
    <property type="entry name" value="Alcohol_dehydrogenase_Fe"/>
</dbReference>
<dbReference type="Gene3D" id="3.40.50.1970">
    <property type="match status" value="1"/>
</dbReference>
<protein>
    <recommendedName>
        <fullName evidence="2">Alcohol dehydrogenase iron-type/glycerol dehydrogenase GldA domain-containing protein</fullName>
    </recommendedName>
</protein>
<organism evidence="3 4">
    <name type="scientific">Thalassiosira oceanica</name>
    <name type="common">Marine diatom</name>
    <dbReference type="NCBI Taxonomy" id="159749"/>
    <lineage>
        <taxon>Eukaryota</taxon>
        <taxon>Sar</taxon>
        <taxon>Stramenopiles</taxon>
        <taxon>Ochrophyta</taxon>
        <taxon>Bacillariophyta</taxon>
        <taxon>Coscinodiscophyceae</taxon>
        <taxon>Thalassiosirophycidae</taxon>
        <taxon>Thalassiosirales</taxon>
        <taxon>Thalassiosiraceae</taxon>
        <taxon>Thalassiosira</taxon>
    </lineage>
</organism>
<evidence type="ECO:0000313" key="4">
    <source>
        <dbReference type="Proteomes" id="UP000266841"/>
    </source>
</evidence>
<gene>
    <name evidence="3" type="ORF">THAOC_02815</name>
</gene>
<dbReference type="OMA" id="HTAHYNH"/>